<accession>A0ABT8DP02</accession>
<reference evidence="3 4" key="1">
    <citation type="submission" date="2023-06" db="EMBL/GenBank/DDBJ databases">
        <title>Pelomonas sp. PFR6 16S ribosomal RNA gene Genome sequencing and assembly.</title>
        <authorList>
            <person name="Woo H."/>
        </authorList>
    </citation>
    <scope>NUCLEOTIDE SEQUENCE [LARGE SCALE GENOMIC DNA]</scope>
    <source>
        <strain evidence="3 4">PFR6</strain>
    </source>
</reference>
<evidence type="ECO:0000313" key="4">
    <source>
        <dbReference type="Proteomes" id="UP001228044"/>
    </source>
</evidence>
<sequence>MNTTAPLDLEERQLRRTAARRVGIKTGFAIHALVFLLVNTGLYLLNSRYGGGLRWHQFPLMGWGLGLAIHGIVTFVSLQGMGLREQMLEREIEALRRRRQQVGR</sequence>
<dbReference type="RefSeq" id="WP_290358192.1">
    <property type="nucleotide sequence ID" value="NZ_JAUHHC010000002.1"/>
</dbReference>
<dbReference type="Pfam" id="PF13239">
    <property type="entry name" value="2TM"/>
    <property type="match status" value="1"/>
</dbReference>
<keyword evidence="1" id="KW-1133">Transmembrane helix</keyword>
<dbReference type="EMBL" id="JAUHHC010000002">
    <property type="protein sequence ID" value="MDN3919867.1"/>
    <property type="molecule type" value="Genomic_DNA"/>
</dbReference>
<evidence type="ECO:0000313" key="3">
    <source>
        <dbReference type="EMBL" id="MDN3919867.1"/>
    </source>
</evidence>
<evidence type="ECO:0000259" key="2">
    <source>
        <dbReference type="Pfam" id="PF13239"/>
    </source>
</evidence>
<gene>
    <name evidence="3" type="ORF">QWJ38_06185</name>
</gene>
<dbReference type="InterPro" id="IPR025698">
    <property type="entry name" value="2TM_dom"/>
</dbReference>
<proteinExistence type="predicted"/>
<feature type="transmembrane region" description="Helical" evidence="1">
    <location>
        <begin position="22"/>
        <end position="45"/>
    </location>
</feature>
<keyword evidence="1" id="KW-0812">Transmembrane</keyword>
<protein>
    <submittedName>
        <fullName evidence="3">2TM domain-containing protein</fullName>
    </submittedName>
</protein>
<organism evidence="3 4">
    <name type="scientific">Roseateles violae</name>
    <dbReference type="NCBI Taxonomy" id="3058042"/>
    <lineage>
        <taxon>Bacteria</taxon>
        <taxon>Pseudomonadati</taxon>
        <taxon>Pseudomonadota</taxon>
        <taxon>Betaproteobacteria</taxon>
        <taxon>Burkholderiales</taxon>
        <taxon>Sphaerotilaceae</taxon>
        <taxon>Roseateles</taxon>
    </lineage>
</organism>
<evidence type="ECO:0000256" key="1">
    <source>
        <dbReference type="SAM" id="Phobius"/>
    </source>
</evidence>
<comment type="caution">
    <text evidence="3">The sequence shown here is derived from an EMBL/GenBank/DDBJ whole genome shotgun (WGS) entry which is preliminary data.</text>
</comment>
<dbReference type="Proteomes" id="UP001228044">
    <property type="component" value="Unassembled WGS sequence"/>
</dbReference>
<keyword evidence="1" id="KW-0472">Membrane</keyword>
<feature type="domain" description="2TM" evidence="2">
    <location>
        <begin position="17"/>
        <end position="92"/>
    </location>
</feature>
<feature type="transmembrane region" description="Helical" evidence="1">
    <location>
        <begin position="57"/>
        <end position="78"/>
    </location>
</feature>
<name>A0ABT8DP02_9BURK</name>
<keyword evidence="4" id="KW-1185">Reference proteome</keyword>